<dbReference type="AlphaFoldDB" id="A0A075R5Z4"/>
<dbReference type="Proteomes" id="UP000005850">
    <property type="component" value="Chromosome"/>
</dbReference>
<dbReference type="KEGG" id="blr:BRLA_c037670"/>
<dbReference type="EMBL" id="CP007806">
    <property type="protein sequence ID" value="AIG28067.1"/>
    <property type="molecule type" value="Genomic_DNA"/>
</dbReference>
<name>A0A075R5Z4_BRELA</name>
<dbReference type="RefSeq" id="WP_003338765.1">
    <property type="nucleotide sequence ID" value="NZ_CP007806.1"/>
</dbReference>
<evidence type="ECO:0000313" key="2">
    <source>
        <dbReference type="Proteomes" id="UP000005850"/>
    </source>
</evidence>
<dbReference type="STRING" id="1042163.BRLA_c037670"/>
<organism evidence="1 2">
    <name type="scientific">Brevibacillus laterosporus LMG 15441</name>
    <dbReference type="NCBI Taxonomy" id="1042163"/>
    <lineage>
        <taxon>Bacteria</taxon>
        <taxon>Bacillati</taxon>
        <taxon>Bacillota</taxon>
        <taxon>Bacilli</taxon>
        <taxon>Bacillales</taxon>
        <taxon>Paenibacillaceae</taxon>
        <taxon>Brevibacillus</taxon>
    </lineage>
</organism>
<proteinExistence type="predicted"/>
<evidence type="ECO:0000313" key="1">
    <source>
        <dbReference type="EMBL" id="AIG28067.1"/>
    </source>
</evidence>
<keyword evidence="2" id="KW-1185">Reference proteome</keyword>
<accession>A0A075R5Z4</accession>
<reference evidence="1 2" key="1">
    <citation type="journal article" date="2011" name="J. Bacteriol.">
        <title>Genome sequence of Brevibacillus laterosporus LMG 15441, a pathogen of invertebrates.</title>
        <authorList>
            <person name="Djukic M."/>
            <person name="Poehlein A."/>
            <person name="Thurmer A."/>
            <person name="Daniel R."/>
        </authorList>
    </citation>
    <scope>NUCLEOTIDE SEQUENCE [LARGE SCALE GENOMIC DNA]</scope>
    <source>
        <strain evidence="1 2">LMG 15441</strain>
    </source>
</reference>
<gene>
    <name evidence="1" type="ORF">BRLA_c037670</name>
</gene>
<protein>
    <submittedName>
        <fullName evidence="1">Uncharacterized protein</fullName>
    </submittedName>
</protein>
<sequence length="342" mass="39675">MAEMQMQSLLSFPGPSPDAQTSGEVLSTDFYVSLYQVVHEEGYPCFGRLNDQGVAELYLVFEDIDAFSQAVEGLSTVEFRTYKEQLLLIVWTKYDESTPLGFPLSFLPHVPVERTWIHTLLEQPDLELFFLAREQDLLVHIFTEVLTLSSTERSDVYQMLQELDARTHNPLILEGADEQEGRHEIISKSALELPDDLLLQQGEAYDFLYQIHLQKHQDQAEHVLMESLYQALHMLSRHPVSHIREADLLVWVYGNEQTFSIYTSPSLRSMYHTQQDDPFLELFRRFPAFQSIREISPLKEGAFPIFQREAGCFYHLELNHEMQNKLARLFSHIDQTSANPFV</sequence>
<dbReference type="HOGENOM" id="CLU_800947_0_0_9"/>